<evidence type="ECO:0000259" key="4">
    <source>
        <dbReference type="Pfam" id="PF14257"/>
    </source>
</evidence>
<dbReference type="InterPro" id="IPR025645">
    <property type="entry name" value="DUF4349"/>
</dbReference>
<dbReference type="AlphaFoldDB" id="A0A679JEG4"/>
<feature type="chain" id="PRO_5025461242" description="DUF4349 domain-containing protein" evidence="3">
    <location>
        <begin position="35"/>
        <end position="321"/>
    </location>
</feature>
<protein>
    <recommendedName>
        <fullName evidence="4">DUF4349 domain-containing protein</fullName>
    </recommendedName>
</protein>
<accession>A0A679JEG4</accession>
<evidence type="ECO:0000256" key="1">
    <source>
        <dbReference type="SAM" id="MobiDB-lite"/>
    </source>
</evidence>
<name>A0A679JEG4_VARPD</name>
<evidence type="ECO:0000256" key="2">
    <source>
        <dbReference type="SAM" id="Phobius"/>
    </source>
</evidence>
<keyword evidence="2" id="KW-0812">Transmembrane</keyword>
<feature type="domain" description="DUF4349" evidence="4">
    <location>
        <begin position="96"/>
        <end position="310"/>
    </location>
</feature>
<feature type="transmembrane region" description="Helical" evidence="2">
    <location>
        <begin position="284"/>
        <end position="309"/>
    </location>
</feature>
<evidence type="ECO:0000313" key="5">
    <source>
        <dbReference type="EMBL" id="CAA2108600.1"/>
    </source>
</evidence>
<dbReference type="EMBL" id="LR743507">
    <property type="protein sequence ID" value="CAA2108600.1"/>
    <property type="molecule type" value="Genomic_DNA"/>
</dbReference>
<evidence type="ECO:0000256" key="3">
    <source>
        <dbReference type="SAM" id="SignalP"/>
    </source>
</evidence>
<gene>
    <name evidence="5" type="ORF">VVAX_05104</name>
</gene>
<feature type="region of interest" description="Disordered" evidence="1">
    <location>
        <begin position="40"/>
        <end position="88"/>
    </location>
</feature>
<dbReference type="RefSeq" id="WP_339092598.1">
    <property type="nucleotide sequence ID" value="NZ_LR743507.1"/>
</dbReference>
<organism evidence="5">
    <name type="scientific">Variovorax paradoxus</name>
    <dbReference type="NCBI Taxonomy" id="34073"/>
    <lineage>
        <taxon>Bacteria</taxon>
        <taxon>Pseudomonadati</taxon>
        <taxon>Pseudomonadota</taxon>
        <taxon>Betaproteobacteria</taxon>
        <taxon>Burkholderiales</taxon>
        <taxon>Comamonadaceae</taxon>
        <taxon>Variovorax</taxon>
    </lineage>
</organism>
<keyword evidence="2" id="KW-0472">Membrane</keyword>
<reference evidence="5" key="1">
    <citation type="submission" date="2019-12" db="EMBL/GenBank/DDBJ databases">
        <authorList>
            <person name="Cremers G."/>
        </authorList>
    </citation>
    <scope>NUCLEOTIDE SEQUENCE</scope>
    <source>
        <strain evidence="5">Vvax</strain>
    </source>
</reference>
<feature type="signal peptide" evidence="3">
    <location>
        <begin position="1"/>
        <end position="34"/>
    </location>
</feature>
<proteinExistence type="predicted"/>
<keyword evidence="3" id="KW-0732">Signal</keyword>
<sequence>MTSRTLSGPSRFLSARRHGVGAALLALAAALSLAGCGRTGDQAAPLAEPAPPPAPMSSPASLAGGMAMKEQRMRSAEPSASDQAQGGQDAPLQRFLAVRQDLNVEVPAEQLADAWGKVRDLCGTLKCELLSSSLLRETPQQPGNATLEVRVEPADVDKLLGGLAGVANVVSHTTTSEDKTAEVIDVEARIRNRTEFRDSLRTMLRDTVTKRTMADLLAIQRTLSDTQAELDAIATQRKMLAQQTSKQHIQIQFTPKRALVSSGDGYSPMRNALRNAGSVLAESVGALITFIAAVLPWLLLVVLPLGWLVRVLWRRRRAKAA</sequence>
<dbReference type="Pfam" id="PF14257">
    <property type="entry name" value="DUF4349"/>
    <property type="match status" value="1"/>
</dbReference>
<keyword evidence="2" id="KW-1133">Transmembrane helix</keyword>